<name>A0ABY0II20_9BACT</name>
<dbReference type="InterPro" id="IPR005227">
    <property type="entry name" value="YqgF"/>
</dbReference>
<gene>
    <name evidence="1" type="primary">ruvX</name>
    <name evidence="1" type="ORF">DAY19_08830</name>
</gene>
<dbReference type="Gene3D" id="3.30.420.140">
    <property type="entry name" value="YqgF/RNase H-like domain"/>
    <property type="match status" value="1"/>
</dbReference>
<dbReference type="InterPro" id="IPR037027">
    <property type="entry name" value="YqgF/RNaseH-like_dom_sf"/>
</dbReference>
<dbReference type="PANTHER" id="PTHR33317">
    <property type="entry name" value="POLYNUCLEOTIDYL TRANSFERASE, RIBONUCLEASE H-LIKE SUPERFAMILY PROTEIN"/>
    <property type="match status" value="1"/>
</dbReference>
<comment type="caution">
    <text evidence="1">The sequence shown here is derived from an EMBL/GenBank/DDBJ whole genome shotgun (WGS) entry which is preliminary data.</text>
</comment>
<dbReference type="Pfam" id="PF03652">
    <property type="entry name" value="RuvX"/>
    <property type="match status" value="1"/>
</dbReference>
<dbReference type="NCBIfam" id="TIGR00250">
    <property type="entry name" value="RNAse_H_YqgF"/>
    <property type="match status" value="1"/>
</dbReference>
<dbReference type="EMBL" id="QDKL01000002">
    <property type="protein sequence ID" value="RZF21783.1"/>
    <property type="molecule type" value="Genomic_DNA"/>
</dbReference>
<dbReference type="RefSeq" id="WP_115361519.1">
    <property type="nucleotide sequence ID" value="NZ_QDKL01000002.1"/>
</dbReference>
<dbReference type="SUPFAM" id="SSF53098">
    <property type="entry name" value="Ribonuclease H-like"/>
    <property type="match status" value="1"/>
</dbReference>
<sequence length="152" mass="17398">MNEFSSYPKFNELKGLNILSIDYGEKVIGLGFFCPGREPFPIGAGRIINKGLAHFYKELEAIIEDLVVEVIVMGIPYYVDGNESDKTKEHKALFNALVEKFPTIKFYQQDETLTTKSAKERMENSPEFNFQYDPTKIDELSAVIILEDFIRS</sequence>
<dbReference type="CDD" id="cd16964">
    <property type="entry name" value="YqgF"/>
    <property type="match status" value="1"/>
</dbReference>
<accession>A0ABY0II20</accession>
<protein>
    <submittedName>
        <fullName evidence="1">Holliday junction resolvase RuvX</fullName>
    </submittedName>
</protein>
<proteinExistence type="predicted"/>
<evidence type="ECO:0000313" key="2">
    <source>
        <dbReference type="Proteomes" id="UP000443582"/>
    </source>
</evidence>
<organism evidence="1 2">
    <name type="scientific">Halobacteriovorax vibrionivorans</name>
    <dbReference type="NCBI Taxonomy" id="2152716"/>
    <lineage>
        <taxon>Bacteria</taxon>
        <taxon>Pseudomonadati</taxon>
        <taxon>Bdellovibrionota</taxon>
        <taxon>Bacteriovoracia</taxon>
        <taxon>Bacteriovoracales</taxon>
        <taxon>Halobacteriovoraceae</taxon>
        <taxon>Halobacteriovorax</taxon>
    </lineage>
</organism>
<reference evidence="2" key="1">
    <citation type="journal article" date="2019" name="Int. J. Syst. Evol. Microbiol.">
        <title>Halobacteriovorax valvorus sp. nov., a novel prokaryotic predator isolated from coastal seawater of China.</title>
        <authorList>
            <person name="Chen M.-X."/>
        </authorList>
    </citation>
    <scope>NUCLEOTIDE SEQUENCE [LARGE SCALE GENOMIC DNA]</scope>
    <source>
        <strain evidence="2">BL9</strain>
    </source>
</reference>
<dbReference type="Proteomes" id="UP000443582">
    <property type="component" value="Unassembled WGS sequence"/>
</dbReference>
<keyword evidence="2" id="KW-1185">Reference proteome</keyword>
<evidence type="ECO:0000313" key="1">
    <source>
        <dbReference type="EMBL" id="RZF21783.1"/>
    </source>
</evidence>
<dbReference type="PANTHER" id="PTHR33317:SF4">
    <property type="entry name" value="POLYNUCLEOTIDYL TRANSFERASE, RIBONUCLEASE H-LIKE SUPERFAMILY PROTEIN"/>
    <property type="match status" value="1"/>
</dbReference>
<dbReference type="InterPro" id="IPR012337">
    <property type="entry name" value="RNaseH-like_sf"/>
</dbReference>